<feature type="domain" description="Xylanolytic transcriptional activator regulatory" evidence="4">
    <location>
        <begin position="471"/>
        <end position="573"/>
    </location>
</feature>
<feature type="compositionally biased region" description="Pro residues" evidence="3">
    <location>
        <begin position="1010"/>
        <end position="1020"/>
    </location>
</feature>
<feature type="compositionally biased region" description="Low complexity" evidence="3">
    <location>
        <begin position="906"/>
        <end position="925"/>
    </location>
</feature>
<gene>
    <name evidence="5" type="ORF">VNI00_017190</name>
</gene>
<evidence type="ECO:0000313" key="5">
    <source>
        <dbReference type="EMBL" id="KAK7021901.1"/>
    </source>
</evidence>
<feature type="region of interest" description="Disordered" evidence="3">
    <location>
        <begin position="200"/>
        <end position="288"/>
    </location>
</feature>
<evidence type="ECO:0000313" key="6">
    <source>
        <dbReference type="Proteomes" id="UP001383192"/>
    </source>
</evidence>
<evidence type="ECO:0000256" key="1">
    <source>
        <dbReference type="ARBA" id="ARBA00004123"/>
    </source>
</evidence>
<dbReference type="GO" id="GO:0003677">
    <property type="term" value="F:DNA binding"/>
    <property type="evidence" value="ECO:0007669"/>
    <property type="project" value="InterPro"/>
</dbReference>
<comment type="subcellular location">
    <subcellularLocation>
        <location evidence="1">Nucleus</location>
    </subcellularLocation>
</comment>
<feature type="compositionally biased region" description="Low complexity" evidence="3">
    <location>
        <begin position="1167"/>
        <end position="1178"/>
    </location>
</feature>
<feature type="compositionally biased region" description="Pro residues" evidence="3">
    <location>
        <begin position="1215"/>
        <end position="1226"/>
    </location>
</feature>
<evidence type="ECO:0000259" key="4">
    <source>
        <dbReference type="SMART" id="SM00906"/>
    </source>
</evidence>
<evidence type="ECO:0000256" key="2">
    <source>
        <dbReference type="ARBA" id="ARBA00023242"/>
    </source>
</evidence>
<comment type="caution">
    <text evidence="5">The sequence shown here is derived from an EMBL/GenBank/DDBJ whole genome shotgun (WGS) entry which is preliminary data.</text>
</comment>
<feature type="region of interest" description="Disordered" evidence="3">
    <location>
        <begin position="490"/>
        <end position="520"/>
    </location>
</feature>
<organism evidence="5 6">
    <name type="scientific">Paramarasmius palmivorus</name>
    <dbReference type="NCBI Taxonomy" id="297713"/>
    <lineage>
        <taxon>Eukaryota</taxon>
        <taxon>Fungi</taxon>
        <taxon>Dikarya</taxon>
        <taxon>Basidiomycota</taxon>
        <taxon>Agaricomycotina</taxon>
        <taxon>Agaricomycetes</taxon>
        <taxon>Agaricomycetidae</taxon>
        <taxon>Agaricales</taxon>
        <taxon>Marasmiineae</taxon>
        <taxon>Marasmiaceae</taxon>
        <taxon>Paramarasmius</taxon>
    </lineage>
</organism>
<accession>A0AAW0B6U4</accession>
<feature type="region of interest" description="Disordered" evidence="3">
    <location>
        <begin position="887"/>
        <end position="959"/>
    </location>
</feature>
<feature type="region of interest" description="Disordered" evidence="3">
    <location>
        <begin position="980"/>
        <end position="1336"/>
    </location>
</feature>
<dbReference type="GO" id="GO:0008270">
    <property type="term" value="F:zinc ion binding"/>
    <property type="evidence" value="ECO:0007669"/>
    <property type="project" value="InterPro"/>
</dbReference>
<dbReference type="PANTHER" id="PTHR31001:SF81">
    <property type="entry name" value="ZN(II)2CYS6 TRANSCRIPTION FACTOR"/>
    <property type="match status" value="1"/>
</dbReference>
<feature type="compositionally biased region" description="Low complexity" evidence="3">
    <location>
        <begin position="1364"/>
        <end position="1374"/>
    </location>
</feature>
<evidence type="ECO:0000256" key="3">
    <source>
        <dbReference type="SAM" id="MobiDB-lite"/>
    </source>
</evidence>
<keyword evidence="2" id="KW-0539">Nucleus</keyword>
<feature type="compositionally biased region" description="Polar residues" evidence="3">
    <location>
        <begin position="117"/>
        <end position="131"/>
    </location>
</feature>
<dbReference type="SMART" id="SM00906">
    <property type="entry name" value="Fungal_trans"/>
    <property type="match status" value="1"/>
</dbReference>
<feature type="compositionally biased region" description="Acidic residues" evidence="3">
    <location>
        <begin position="449"/>
        <end position="458"/>
    </location>
</feature>
<feature type="compositionally biased region" description="Low complexity" evidence="3">
    <location>
        <begin position="258"/>
        <end position="269"/>
    </location>
</feature>
<feature type="region of interest" description="Disordered" evidence="3">
    <location>
        <begin position="1364"/>
        <end position="1390"/>
    </location>
</feature>
<proteinExistence type="predicted"/>
<dbReference type="InterPro" id="IPR007219">
    <property type="entry name" value="XnlR_reg_dom"/>
</dbReference>
<sequence length="1422" mass="154154">MPTSINHTSLAIPLDELATTWLNELEPDAVPSHYPRKKKRLTTMSTNNTPGRGLVKSEPAPIPLRDLRITSDTDAVPVQSLLPSTSAYYTTDQHTLPPGPRVTAELLSLLPPLEQKSSLGPSSNTFGTPQNPAVPHFTGSARTTSAYLQEASRNSTTLAYDLRRLLRFAEDAVSARYPWLNWNVFRDRVEAFVRCLSEPVTQQRKDKAKSRREKEEQTSRAMQIFGISSAPSSIGKKDRSNRTLSSSSPLRNTHHLFPPSSHGGSSTSPFNDGPNNAGSSAKGKQKATSAEAHVEMNLPFFAMICISIAIGIGEAKQQRKWTSLHFGAHDSDDRMQVDTNMEASASHQPDAPNFSGRMDPTYWYHLSNQAMSLWESDRPSTASSMTQNNAVDGVDDMDVVNDSGSVFPASRKANSVNDLSEMEMEMDRMSTLLLQVTFLCHGGLRTEDASDLENGETNESDRERRSVNRDIVPLMGKIVALARQMRLHVDPDEHGSEEPSPSTEGKKKDSKQKSRDLRDGRGNSFSLFESEMRRRIWWCIMFYDLFVSDLSTLPPLITDGTFSTKVPVANVDETVFCPDSVRITPPPGGGADGKGWTRESMRGLEARCQLVQLVRSIKKKMNGPTAWHGSYHGSYSIEQAASMEQDVKAWLDSLPKYYQVNAQASTSPSPSPSPTGTRQATNPLEPPIAVLEDSAGLSSDSIVASGEEDPVLAVQRCELAIVAHRLILRIYLPFLKRNANGPVLHQATLGSINAAHGVICACQMLWSVWEAERSKAGKPPSSLPPSSLLPASCDFYPFARTVFDAAVVCSHAVIKQTLNIISKPALDDVDIGLGILRSVAGWTDDAEGEATWRQGIKCDRQGIAGSEYIVPPSEAVKIVEGLREQAGGPSNPIKGFNASSGSKPQVSASHSHVNSVGSSSSASASDVQSPTLKRKHIDDENESELRRKSPGPPVMVSPLTSVTSAPAYVYPSIPPPCPDTYTPIHENHTPTTYTSGSGPLYSISAEPDTYPAPPPPPAPVLSPGASLSSSQPSPTISSDGSSSSKSSSKSKKPSFGIRVRSPKDAVMPKTPIVTNDLQSSIGFARGGEVSSLSPHVTGRTDDSQQQMNGPLPLNPSPISTGQEQHEHAYRPRTSSIAHAEGAHQKYEPADYSVKPLPFSTGPTIETQQSSAMAHHQQSTLGHEIYSSQDALPFTPQHEQAFSHSSPSRYDHPREPPTYPPTQPYNPPRKNSIDTYAAESPYGASGQLSNASSPYTTSTPSFGPPSHGASPQGYASTSPAQYYAPESSNPYPQTRYDGNSRYSGGNTLAQAVTHAPPSDRTGPGPEAYSGTGSGEPQRHTVYSIAEGAAVVYDVKPSMESLNQQQQQQYPTTTKHPQQHAYHHGYNTTHTNSENQGLMPAMSTSQSWPQVPQEGHYWNTWGES</sequence>
<feature type="compositionally biased region" description="Polar residues" evidence="3">
    <location>
        <begin position="242"/>
        <end position="251"/>
    </location>
</feature>
<dbReference type="Pfam" id="PF04082">
    <property type="entry name" value="Fungal_trans"/>
    <property type="match status" value="1"/>
</dbReference>
<feature type="region of interest" description="Disordered" evidence="3">
    <location>
        <begin position="662"/>
        <end position="683"/>
    </location>
</feature>
<dbReference type="InterPro" id="IPR050613">
    <property type="entry name" value="Sec_Metabolite_Reg"/>
</dbReference>
<feature type="compositionally biased region" description="Polar residues" evidence="3">
    <location>
        <begin position="1196"/>
        <end position="1207"/>
    </location>
</feature>
<dbReference type="EMBL" id="JAYKXP010000159">
    <property type="protein sequence ID" value="KAK7021901.1"/>
    <property type="molecule type" value="Genomic_DNA"/>
</dbReference>
<feature type="region of interest" description="Disordered" evidence="3">
    <location>
        <begin position="447"/>
        <end position="468"/>
    </location>
</feature>
<feature type="compositionally biased region" description="Polar residues" evidence="3">
    <location>
        <begin position="1072"/>
        <end position="1081"/>
    </location>
</feature>
<dbReference type="CDD" id="cd12148">
    <property type="entry name" value="fungal_TF_MHR"/>
    <property type="match status" value="1"/>
</dbReference>
<reference evidence="5 6" key="1">
    <citation type="submission" date="2024-01" db="EMBL/GenBank/DDBJ databases">
        <title>A draft genome for a cacao thread blight-causing isolate of Paramarasmius palmivorus.</title>
        <authorList>
            <person name="Baruah I.K."/>
            <person name="Bukari Y."/>
            <person name="Amoako-Attah I."/>
            <person name="Meinhardt L.W."/>
            <person name="Bailey B.A."/>
            <person name="Cohen S.P."/>
        </authorList>
    </citation>
    <scope>NUCLEOTIDE SEQUENCE [LARGE SCALE GENOMIC DNA]</scope>
    <source>
        <strain evidence="5 6">GH-12</strain>
    </source>
</reference>
<dbReference type="GO" id="GO:0006351">
    <property type="term" value="P:DNA-templated transcription"/>
    <property type="evidence" value="ECO:0007669"/>
    <property type="project" value="InterPro"/>
</dbReference>
<dbReference type="PANTHER" id="PTHR31001">
    <property type="entry name" value="UNCHARACTERIZED TRANSCRIPTIONAL REGULATORY PROTEIN"/>
    <property type="match status" value="1"/>
</dbReference>
<feature type="region of interest" description="Disordered" evidence="3">
    <location>
        <begin position="117"/>
        <end position="138"/>
    </location>
</feature>
<protein>
    <recommendedName>
        <fullName evidence="4">Xylanolytic transcriptional activator regulatory domain-containing protein</fullName>
    </recommendedName>
</protein>
<dbReference type="GO" id="GO:0005634">
    <property type="term" value="C:nucleus"/>
    <property type="evidence" value="ECO:0007669"/>
    <property type="project" value="UniProtKB-SubCell"/>
</dbReference>
<dbReference type="Proteomes" id="UP001383192">
    <property type="component" value="Unassembled WGS sequence"/>
</dbReference>
<feature type="compositionally biased region" description="Polar residues" evidence="3">
    <location>
        <begin position="1245"/>
        <end position="1260"/>
    </location>
</feature>
<feature type="compositionally biased region" description="Polar residues" evidence="3">
    <location>
        <begin position="1272"/>
        <end position="1309"/>
    </location>
</feature>
<name>A0AAW0B6U4_9AGAR</name>
<feature type="compositionally biased region" description="Basic and acidic residues" evidence="3">
    <location>
        <begin position="504"/>
        <end position="520"/>
    </location>
</feature>
<feature type="compositionally biased region" description="Basic and acidic residues" evidence="3">
    <location>
        <begin position="459"/>
        <end position="468"/>
    </location>
</feature>
<keyword evidence="6" id="KW-1185">Reference proteome</keyword>
<feature type="compositionally biased region" description="Low complexity" evidence="3">
    <location>
        <begin position="1021"/>
        <end position="1047"/>
    </location>
</feature>